<dbReference type="RefSeq" id="WP_008470055.1">
    <property type="nucleotide sequence ID" value="NZ_AYZP01000003.1"/>
</dbReference>
<dbReference type="GO" id="GO:0070005">
    <property type="term" value="F:cysteine-type aminopeptidase activity"/>
    <property type="evidence" value="ECO:0007669"/>
    <property type="project" value="InterPro"/>
</dbReference>
<evidence type="ECO:0000313" key="8">
    <source>
        <dbReference type="Proteomes" id="UP000009320"/>
    </source>
</evidence>
<dbReference type="InterPro" id="IPR025660">
    <property type="entry name" value="Pept_his_AS"/>
</dbReference>
<evidence type="ECO:0000256" key="4">
    <source>
        <dbReference type="ARBA" id="ARBA00022807"/>
    </source>
</evidence>
<dbReference type="STRING" id="1423758.FC41_GL001229"/>
<reference evidence="7 8" key="1">
    <citation type="submission" date="2012-06" db="EMBL/GenBank/DDBJ databases">
        <title>Draft Genome Sequence of Lactobacillus hominis Strain CRBIP 24.179T, isolated from human intestine.</title>
        <authorList>
            <person name="Cousin S."/>
            <person name="Ma L."/>
            <person name="Bizet C."/>
            <person name="Loux V."/>
            <person name="Bouchier C."/>
            <person name="Clermont D."/>
            <person name="Creno S."/>
        </authorList>
    </citation>
    <scope>NUCLEOTIDE SEQUENCE [LARGE SCALE GENOMIC DNA]</scope>
    <source>
        <strain evidence="8">CRBIP 24.179T</strain>
    </source>
</reference>
<dbReference type="Gene3D" id="3.90.70.10">
    <property type="entry name" value="Cysteine proteinases"/>
    <property type="match status" value="1"/>
</dbReference>
<dbReference type="InterPro" id="IPR038765">
    <property type="entry name" value="Papain-like_cys_pep_sf"/>
</dbReference>
<dbReference type="GO" id="GO:0006508">
    <property type="term" value="P:proteolysis"/>
    <property type="evidence" value="ECO:0007669"/>
    <property type="project" value="UniProtKB-KW"/>
</dbReference>
<comment type="caution">
    <text evidence="7">The sequence shown here is derived from an EMBL/GenBank/DDBJ whole genome shotgun (WGS) entry which is preliminary data.</text>
</comment>
<evidence type="ECO:0000256" key="2">
    <source>
        <dbReference type="ARBA" id="ARBA00022670"/>
    </source>
</evidence>
<dbReference type="PATRIC" id="fig|1423758.3.peg.1242"/>
<dbReference type="eggNOG" id="COG3579">
    <property type="taxonomic scope" value="Bacteria"/>
</dbReference>
<proteinExistence type="inferred from homology"/>
<dbReference type="GO" id="GO:0043418">
    <property type="term" value="P:homocysteine catabolic process"/>
    <property type="evidence" value="ECO:0007669"/>
    <property type="project" value="TreeGrafter"/>
</dbReference>
<feature type="active site" evidence="6">
    <location>
        <position position="69"/>
    </location>
</feature>
<keyword evidence="5 7" id="KW-0031">Aminopeptidase</keyword>
<dbReference type="GO" id="GO:0005737">
    <property type="term" value="C:cytoplasm"/>
    <property type="evidence" value="ECO:0007669"/>
    <property type="project" value="UniProtKB-SubCell"/>
</dbReference>
<dbReference type="GeneID" id="82846616"/>
<dbReference type="CDD" id="cd00585">
    <property type="entry name" value="Peptidase_C1B"/>
    <property type="match status" value="1"/>
</dbReference>
<dbReference type="OrthoDB" id="1111399at2"/>
<keyword evidence="2 5" id="KW-0645">Protease</keyword>
<feature type="active site" evidence="6">
    <location>
        <position position="383"/>
    </location>
</feature>
<dbReference type="SUPFAM" id="SSF54001">
    <property type="entry name" value="Cysteine proteinases"/>
    <property type="match status" value="1"/>
</dbReference>
<dbReference type="InterPro" id="IPR004134">
    <property type="entry name" value="Peptidase_C1B"/>
</dbReference>
<dbReference type="AlphaFoldDB" id="I7KGK8"/>
<organism evidence="7 8">
    <name type="scientific">Lactobacillus hominis DSM 23910 = CRBIP 24.179</name>
    <dbReference type="NCBI Taxonomy" id="1423758"/>
    <lineage>
        <taxon>Bacteria</taxon>
        <taxon>Bacillati</taxon>
        <taxon>Bacillota</taxon>
        <taxon>Bacilli</taxon>
        <taxon>Lactobacillales</taxon>
        <taxon>Lactobacillaceae</taxon>
        <taxon>Lactobacillus</taxon>
    </lineage>
</organism>
<feature type="active site" evidence="6">
    <location>
        <position position="361"/>
    </location>
</feature>
<dbReference type="InterPro" id="IPR000169">
    <property type="entry name" value="Pept_cys_AS"/>
</dbReference>
<dbReference type="PIRSF" id="PIRSF005700">
    <property type="entry name" value="PepC"/>
    <property type="match status" value="1"/>
</dbReference>
<comment type="similarity">
    <text evidence="5">Belongs to the peptidase C1 family.</text>
</comment>
<gene>
    <name evidence="7" type="ORF">BN55_07210</name>
</gene>
<evidence type="ECO:0000256" key="1">
    <source>
        <dbReference type="ARBA" id="ARBA00004496"/>
    </source>
</evidence>
<dbReference type="EMBL" id="CAKE01000002">
    <property type="protein sequence ID" value="CCI81340.1"/>
    <property type="molecule type" value="Genomic_DNA"/>
</dbReference>
<evidence type="ECO:0000256" key="3">
    <source>
        <dbReference type="ARBA" id="ARBA00022801"/>
    </source>
</evidence>
<dbReference type="PANTHER" id="PTHR10363:SF2">
    <property type="entry name" value="BLEOMYCIN HYDROLASE"/>
    <property type="match status" value="1"/>
</dbReference>
<accession>I7KGK8</accession>
<name>I7KGK8_9LACO</name>
<comment type="subcellular location">
    <subcellularLocation>
        <location evidence="1">Cytoplasm</location>
    </subcellularLocation>
</comment>
<dbReference type="Proteomes" id="UP000009320">
    <property type="component" value="Unassembled WGS sequence"/>
</dbReference>
<dbReference type="PROSITE" id="PS00139">
    <property type="entry name" value="THIOL_PROTEASE_CYS"/>
    <property type="match status" value="1"/>
</dbReference>
<dbReference type="PROSITE" id="PS00639">
    <property type="entry name" value="THIOL_PROTEASE_HIS"/>
    <property type="match status" value="1"/>
</dbReference>
<protein>
    <recommendedName>
        <fullName evidence="5">Aminopeptidase</fullName>
    </recommendedName>
</protein>
<keyword evidence="8" id="KW-1185">Reference proteome</keyword>
<evidence type="ECO:0000313" key="7">
    <source>
        <dbReference type="EMBL" id="CCI81340.1"/>
    </source>
</evidence>
<dbReference type="PANTHER" id="PTHR10363">
    <property type="entry name" value="BLEOMYCIN HYDROLASE"/>
    <property type="match status" value="1"/>
</dbReference>
<dbReference type="Pfam" id="PF03051">
    <property type="entry name" value="Peptidase_C1_2"/>
    <property type="match status" value="1"/>
</dbReference>
<keyword evidence="3 5" id="KW-0378">Hydrolase</keyword>
<dbReference type="GO" id="GO:0009636">
    <property type="term" value="P:response to toxic substance"/>
    <property type="evidence" value="ECO:0007669"/>
    <property type="project" value="TreeGrafter"/>
</dbReference>
<evidence type="ECO:0000256" key="5">
    <source>
        <dbReference type="PIRNR" id="PIRNR005700"/>
    </source>
</evidence>
<sequence>MSHELTFQEIEDFRNDFDNSRNDVVSRAAMRSGVLEASFNPKVEETLNDVFSVEVKTDNVTNQQQSGRCWLFATLNTLRHYFGEKNNYKNFTLSQAYNFFWDKIERANIFYDMIIDTADKPLDDRTVKAYLNFAGTDGGQWAMAASLVKKYGVVPTNAMPETFNTNHTSGFSDSLARKEKKDALVLRKLVNEGKLDEVEKKRKEFLSEVYRMTAIAVGEPPKSFDLEFRDDDKKLHLEKGLTPVQFFNEYWKDFDFSDYVCLTNAPDHEYGKLYSLPFEDNVEGGIPITFLNVPMEYLKDAAIKQLKNGESIWFGNDVLKEMDRKTGFLDDELYKTDDLFNVDTKMSKKDRLATGEGAVTHAMTLVGVDLDHEGDVRKWKVENSWGEKSGRKGYFTMSDDWFNDYVYEVIVHKQYLTDEQRKLADSTPTPLPAWDSLA</sequence>
<evidence type="ECO:0000256" key="6">
    <source>
        <dbReference type="PIRSR" id="PIRSR005700-1"/>
    </source>
</evidence>
<keyword evidence="4 5" id="KW-0788">Thiol protease</keyword>